<evidence type="ECO:0000313" key="2">
    <source>
        <dbReference type="EMBL" id="KAJ1103527.1"/>
    </source>
</evidence>
<proteinExistence type="predicted"/>
<comment type="caution">
    <text evidence="2">The sequence shown here is derived from an EMBL/GenBank/DDBJ whole genome shotgun (WGS) entry which is preliminary data.</text>
</comment>
<dbReference type="Proteomes" id="UP001066276">
    <property type="component" value="Chromosome 9"/>
</dbReference>
<name>A0AAV7MJ20_PLEWA</name>
<feature type="region of interest" description="Disordered" evidence="1">
    <location>
        <begin position="1"/>
        <end position="94"/>
    </location>
</feature>
<gene>
    <name evidence="2" type="ORF">NDU88_000949</name>
</gene>
<sequence length="132" mass="14208">MPPSLHYATQRPGQSASARTGPIRVRLGAGARIDGCRASSPARGQRRPPLPAPSGSRARAQARRRRDARTGAAPSHPLEQAGSPPPTVPPVLTPGTVEARILGGLRHRIKKDVKKFAAYRQTLVSTKYDYNM</sequence>
<keyword evidence="3" id="KW-1185">Reference proteome</keyword>
<feature type="compositionally biased region" description="Pro residues" evidence="1">
    <location>
        <begin position="83"/>
        <end position="92"/>
    </location>
</feature>
<dbReference type="AlphaFoldDB" id="A0AAV7MJ20"/>
<reference evidence="2" key="1">
    <citation type="journal article" date="2022" name="bioRxiv">
        <title>Sequencing and chromosome-scale assembly of the giantPleurodeles waltlgenome.</title>
        <authorList>
            <person name="Brown T."/>
            <person name="Elewa A."/>
            <person name="Iarovenko S."/>
            <person name="Subramanian E."/>
            <person name="Araus A.J."/>
            <person name="Petzold A."/>
            <person name="Susuki M."/>
            <person name="Suzuki K.-i.T."/>
            <person name="Hayashi T."/>
            <person name="Toyoda A."/>
            <person name="Oliveira C."/>
            <person name="Osipova E."/>
            <person name="Leigh N.D."/>
            <person name="Simon A."/>
            <person name="Yun M.H."/>
        </authorList>
    </citation>
    <scope>NUCLEOTIDE SEQUENCE</scope>
    <source>
        <strain evidence="2">20211129_DDA</strain>
        <tissue evidence="2">Liver</tissue>
    </source>
</reference>
<evidence type="ECO:0000313" key="3">
    <source>
        <dbReference type="Proteomes" id="UP001066276"/>
    </source>
</evidence>
<accession>A0AAV7MJ20</accession>
<protein>
    <submittedName>
        <fullName evidence="2">Uncharacterized protein</fullName>
    </submittedName>
</protein>
<evidence type="ECO:0000256" key="1">
    <source>
        <dbReference type="SAM" id="MobiDB-lite"/>
    </source>
</evidence>
<dbReference type="EMBL" id="JANPWB010000013">
    <property type="protein sequence ID" value="KAJ1103527.1"/>
    <property type="molecule type" value="Genomic_DNA"/>
</dbReference>
<organism evidence="2 3">
    <name type="scientific">Pleurodeles waltl</name>
    <name type="common">Iberian ribbed newt</name>
    <dbReference type="NCBI Taxonomy" id="8319"/>
    <lineage>
        <taxon>Eukaryota</taxon>
        <taxon>Metazoa</taxon>
        <taxon>Chordata</taxon>
        <taxon>Craniata</taxon>
        <taxon>Vertebrata</taxon>
        <taxon>Euteleostomi</taxon>
        <taxon>Amphibia</taxon>
        <taxon>Batrachia</taxon>
        <taxon>Caudata</taxon>
        <taxon>Salamandroidea</taxon>
        <taxon>Salamandridae</taxon>
        <taxon>Pleurodelinae</taxon>
        <taxon>Pleurodeles</taxon>
    </lineage>
</organism>